<protein>
    <submittedName>
        <fullName evidence="5">AraC family transcriptional regulator</fullName>
    </submittedName>
</protein>
<dbReference type="Proteomes" id="UP000480178">
    <property type="component" value="Chromosome"/>
</dbReference>
<dbReference type="InterPro" id="IPR018060">
    <property type="entry name" value="HTH_AraC"/>
</dbReference>
<evidence type="ECO:0000256" key="1">
    <source>
        <dbReference type="ARBA" id="ARBA00023015"/>
    </source>
</evidence>
<dbReference type="PANTHER" id="PTHR46796">
    <property type="entry name" value="HTH-TYPE TRANSCRIPTIONAL ACTIVATOR RHAS-RELATED"/>
    <property type="match status" value="1"/>
</dbReference>
<feature type="domain" description="HTH araC/xylS-type" evidence="4">
    <location>
        <begin position="166"/>
        <end position="264"/>
    </location>
</feature>
<dbReference type="Gene3D" id="1.10.10.60">
    <property type="entry name" value="Homeodomain-like"/>
    <property type="match status" value="1"/>
</dbReference>
<keyword evidence="6" id="KW-1185">Reference proteome</keyword>
<organism evidence="5 6">
    <name type="scientific">Rhodocytophaga rosea</name>
    <dbReference type="NCBI Taxonomy" id="2704465"/>
    <lineage>
        <taxon>Bacteria</taxon>
        <taxon>Pseudomonadati</taxon>
        <taxon>Bacteroidota</taxon>
        <taxon>Cytophagia</taxon>
        <taxon>Cytophagales</taxon>
        <taxon>Rhodocytophagaceae</taxon>
        <taxon>Rhodocytophaga</taxon>
    </lineage>
</organism>
<keyword evidence="2" id="KW-0238">DNA-binding</keyword>
<dbReference type="KEGG" id="rhoz:GXP67_30660"/>
<evidence type="ECO:0000259" key="4">
    <source>
        <dbReference type="PROSITE" id="PS01124"/>
    </source>
</evidence>
<keyword evidence="1" id="KW-0805">Transcription regulation</keyword>
<name>A0A6C0GRJ4_9BACT</name>
<dbReference type="GO" id="GO:0003700">
    <property type="term" value="F:DNA-binding transcription factor activity"/>
    <property type="evidence" value="ECO:0007669"/>
    <property type="project" value="InterPro"/>
</dbReference>
<dbReference type="Pfam" id="PF12833">
    <property type="entry name" value="HTH_18"/>
    <property type="match status" value="1"/>
</dbReference>
<dbReference type="PANTHER" id="PTHR46796:SF13">
    <property type="entry name" value="HTH-TYPE TRANSCRIPTIONAL ACTIVATOR RHAS"/>
    <property type="match status" value="1"/>
</dbReference>
<dbReference type="GO" id="GO:0043565">
    <property type="term" value="F:sequence-specific DNA binding"/>
    <property type="evidence" value="ECO:0007669"/>
    <property type="project" value="InterPro"/>
</dbReference>
<dbReference type="SUPFAM" id="SSF46689">
    <property type="entry name" value="Homeodomain-like"/>
    <property type="match status" value="1"/>
</dbReference>
<dbReference type="InterPro" id="IPR046532">
    <property type="entry name" value="DUF6597"/>
</dbReference>
<accession>A0A6C0GRJ4</accession>
<evidence type="ECO:0000313" key="6">
    <source>
        <dbReference type="Proteomes" id="UP000480178"/>
    </source>
</evidence>
<dbReference type="AlphaFoldDB" id="A0A6C0GRJ4"/>
<sequence length="278" mass="32824">MMIVFDYRLPSPGLREYVRQFQIVGFEFKESETVPWKPYWPRPETCLSFYPRKTEIIESADGNKEVLSSRAIIRGQYHSITNRQPNKNFVLFQVVFQPGALFRLTGIPVDLFTDKYIDAESVFQPEIGRVNERLSSTDNHMEMIWIVETFLYALVNQVKYDVKPVDKVSHYLLQNPNKLSFDWLADEACLSRKQFYRKFVERMGVSPKAYTRIIRFDQAVKIKNANPELDWLSISLQAGYYDYQHMVKDFKEFTSLTPTEFYLMDSHAPERKFGKKET</sequence>
<dbReference type="PROSITE" id="PS01124">
    <property type="entry name" value="HTH_ARAC_FAMILY_2"/>
    <property type="match status" value="1"/>
</dbReference>
<evidence type="ECO:0000256" key="2">
    <source>
        <dbReference type="ARBA" id="ARBA00023125"/>
    </source>
</evidence>
<dbReference type="InterPro" id="IPR009057">
    <property type="entry name" value="Homeodomain-like_sf"/>
</dbReference>
<gene>
    <name evidence="5" type="ORF">GXP67_30660</name>
</gene>
<evidence type="ECO:0000313" key="5">
    <source>
        <dbReference type="EMBL" id="QHT70701.1"/>
    </source>
</evidence>
<proteinExistence type="predicted"/>
<dbReference type="EMBL" id="CP048222">
    <property type="protein sequence ID" value="QHT70701.1"/>
    <property type="molecule type" value="Genomic_DNA"/>
</dbReference>
<dbReference type="Pfam" id="PF20240">
    <property type="entry name" value="DUF6597"/>
    <property type="match status" value="1"/>
</dbReference>
<evidence type="ECO:0000256" key="3">
    <source>
        <dbReference type="ARBA" id="ARBA00023163"/>
    </source>
</evidence>
<keyword evidence="3" id="KW-0804">Transcription</keyword>
<reference evidence="5 6" key="1">
    <citation type="submission" date="2020-01" db="EMBL/GenBank/DDBJ databases">
        <authorList>
            <person name="Kim M.K."/>
        </authorList>
    </citation>
    <scope>NUCLEOTIDE SEQUENCE [LARGE SCALE GENOMIC DNA]</scope>
    <source>
        <strain evidence="5 6">172606-1</strain>
    </source>
</reference>
<dbReference type="SMART" id="SM00342">
    <property type="entry name" value="HTH_ARAC"/>
    <property type="match status" value="1"/>
</dbReference>
<dbReference type="InterPro" id="IPR050204">
    <property type="entry name" value="AraC_XylS_family_regulators"/>
</dbReference>